<dbReference type="PROSITE" id="PS00455">
    <property type="entry name" value="AMP_BINDING"/>
    <property type="match status" value="1"/>
</dbReference>
<gene>
    <name evidence="5" type="ORF">GCM10009765_65490</name>
</gene>
<evidence type="ECO:0000259" key="4">
    <source>
        <dbReference type="PROSITE" id="PS50075"/>
    </source>
</evidence>
<dbReference type="Proteomes" id="UP001500618">
    <property type="component" value="Unassembled WGS sequence"/>
</dbReference>
<dbReference type="CDD" id="cd19531">
    <property type="entry name" value="LCL_NRPS-like"/>
    <property type="match status" value="1"/>
</dbReference>
<dbReference type="SMART" id="SM00823">
    <property type="entry name" value="PKS_PP"/>
    <property type="match status" value="1"/>
</dbReference>
<dbReference type="InterPro" id="IPR000873">
    <property type="entry name" value="AMP-dep_synth/lig_dom"/>
</dbReference>
<dbReference type="InterPro" id="IPR001242">
    <property type="entry name" value="Condensation_dom"/>
</dbReference>
<dbReference type="InterPro" id="IPR009081">
    <property type="entry name" value="PP-bd_ACP"/>
</dbReference>
<dbReference type="InterPro" id="IPR036736">
    <property type="entry name" value="ACP-like_sf"/>
</dbReference>
<proteinExistence type="predicted"/>
<name>A0ABP4UPE2_9ACTN</name>
<evidence type="ECO:0000256" key="1">
    <source>
        <dbReference type="ARBA" id="ARBA00001957"/>
    </source>
</evidence>
<organism evidence="5 6">
    <name type="scientific">Fodinicola feengrottensis</name>
    <dbReference type="NCBI Taxonomy" id="435914"/>
    <lineage>
        <taxon>Bacteria</taxon>
        <taxon>Bacillati</taxon>
        <taxon>Actinomycetota</taxon>
        <taxon>Actinomycetes</taxon>
        <taxon>Mycobacteriales</taxon>
        <taxon>Fodinicola</taxon>
    </lineage>
</organism>
<dbReference type="InterPro" id="IPR020806">
    <property type="entry name" value="PKS_PP-bd"/>
</dbReference>
<keyword evidence="6" id="KW-1185">Reference proteome</keyword>
<dbReference type="Gene3D" id="3.30.559.30">
    <property type="entry name" value="Nonribosomal peptide synthetase, condensation domain"/>
    <property type="match status" value="1"/>
</dbReference>
<dbReference type="PROSITE" id="PS00012">
    <property type="entry name" value="PHOSPHOPANTETHEINE"/>
    <property type="match status" value="1"/>
</dbReference>
<dbReference type="Gene3D" id="3.30.300.30">
    <property type="match status" value="1"/>
</dbReference>
<keyword evidence="2" id="KW-0596">Phosphopantetheine</keyword>
<dbReference type="Pfam" id="PF13193">
    <property type="entry name" value="AMP-binding_C"/>
    <property type="match status" value="1"/>
</dbReference>
<dbReference type="EMBL" id="BAAANY010000031">
    <property type="protein sequence ID" value="GAA1706953.1"/>
    <property type="molecule type" value="Genomic_DNA"/>
</dbReference>
<keyword evidence="3" id="KW-0597">Phosphoprotein</keyword>
<dbReference type="Gene3D" id="3.30.559.10">
    <property type="entry name" value="Chloramphenicol acetyltransferase-like domain"/>
    <property type="match status" value="1"/>
</dbReference>
<dbReference type="InterPro" id="IPR010071">
    <property type="entry name" value="AA_adenyl_dom"/>
</dbReference>
<reference evidence="6" key="1">
    <citation type="journal article" date="2019" name="Int. J. Syst. Evol. Microbiol.">
        <title>The Global Catalogue of Microorganisms (GCM) 10K type strain sequencing project: providing services to taxonomists for standard genome sequencing and annotation.</title>
        <authorList>
            <consortium name="The Broad Institute Genomics Platform"/>
            <consortium name="The Broad Institute Genome Sequencing Center for Infectious Disease"/>
            <person name="Wu L."/>
            <person name="Ma J."/>
        </authorList>
    </citation>
    <scope>NUCLEOTIDE SEQUENCE [LARGE SCALE GENOMIC DNA]</scope>
    <source>
        <strain evidence="6">JCM 14718</strain>
    </source>
</reference>
<evidence type="ECO:0000256" key="3">
    <source>
        <dbReference type="ARBA" id="ARBA00022553"/>
    </source>
</evidence>
<dbReference type="CDD" id="cd05930">
    <property type="entry name" value="A_NRPS"/>
    <property type="match status" value="1"/>
</dbReference>
<accession>A0ABP4UPE2</accession>
<dbReference type="InterPro" id="IPR025110">
    <property type="entry name" value="AMP-bd_C"/>
</dbReference>
<dbReference type="Gene3D" id="1.10.1200.10">
    <property type="entry name" value="ACP-like"/>
    <property type="match status" value="1"/>
</dbReference>
<dbReference type="Pfam" id="PF00668">
    <property type="entry name" value="Condensation"/>
    <property type="match status" value="1"/>
</dbReference>
<dbReference type="NCBIfam" id="TIGR01733">
    <property type="entry name" value="AA-adenyl-dom"/>
    <property type="match status" value="1"/>
</dbReference>
<dbReference type="Gene3D" id="3.40.50.12780">
    <property type="entry name" value="N-terminal domain of ligase-like"/>
    <property type="match status" value="1"/>
</dbReference>
<evidence type="ECO:0000313" key="5">
    <source>
        <dbReference type="EMBL" id="GAA1706953.1"/>
    </source>
</evidence>
<feature type="domain" description="Carrier" evidence="4">
    <location>
        <begin position="893"/>
        <end position="968"/>
    </location>
</feature>
<dbReference type="Pfam" id="PF00501">
    <property type="entry name" value="AMP-binding"/>
    <property type="match status" value="1"/>
</dbReference>
<dbReference type="PROSITE" id="PS50075">
    <property type="entry name" value="CARRIER"/>
    <property type="match status" value="1"/>
</dbReference>
<dbReference type="SUPFAM" id="SSF52777">
    <property type="entry name" value="CoA-dependent acyltransferases"/>
    <property type="match status" value="2"/>
</dbReference>
<evidence type="ECO:0000313" key="6">
    <source>
        <dbReference type="Proteomes" id="UP001500618"/>
    </source>
</evidence>
<dbReference type="InterPro" id="IPR006162">
    <property type="entry name" value="Ppantetheine_attach_site"/>
</dbReference>
<dbReference type="InterPro" id="IPR042099">
    <property type="entry name" value="ANL_N_sf"/>
</dbReference>
<dbReference type="Pfam" id="PF00550">
    <property type="entry name" value="PP-binding"/>
    <property type="match status" value="1"/>
</dbReference>
<dbReference type="PANTHER" id="PTHR45527:SF1">
    <property type="entry name" value="FATTY ACID SYNTHASE"/>
    <property type="match status" value="1"/>
</dbReference>
<comment type="cofactor">
    <cofactor evidence="1">
        <name>pantetheine 4'-phosphate</name>
        <dbReference type="ChEBI" id="CHEBI:47942"/>
    </cofactor>
</comment>
<dbReference type="SUPFAM" id="SSF56801">
    <property type="entry name" value="Acetyl-CoA synthetase-like"/>
    <property type="match status" value="1"/>
</dbReference>
<comment type="caution">
    <text evidence="5">The sequence shown here is derived from an EMBL/GenBank/DDBJ whole genome shotgun (WGS) entry which is preliminary data.</text>
</comment>
<dbReference type="InterPro" id="IPR045851">
    <property type="entry name" value="AMP-bd_C_sf"/>
</dbReference>
<dbReference type="SUPFAM" id="SSF47336">
    <property type="entry name" value="ACP-like"/>
    <property type="match status" value="1"/>
</dbReference>
<dbReference type="RefSeq" id="WP_344314084.1">
    <property type="nucleotide sequence ID" value="NZ_BAAANY010000031.1"/>
</dbReference>
<sequence length="991" mass="105924">MTERLSYGQQRLWFLDRLQPGDASYNLCEALRLRGSLDVGALRNALDALVTRHEMLRTRFPDVDGSPVAVLSPPGSAPLRMVDARDENHARELVSAEANGAFELAAAAPIRLLLVRLGPRDHVLSVVLHHIIGDGWSLNLLNSELIELYRGRELPPLSATYRDFVTAQRAVDPAPEVARWRDRPIGATELALPTDRPPAAERSTSGGFETVTLPADVVADLVALARRERCSLFMVLLSAYQLLLSRHTGQHDICVGTPMASRTELAWETIVGYFTQLQVLRGDLSGDPEFSRLLRKTRSDVLGTFGRPDVPLAAQFQTIMVLNSPEETGFALSSFGDLELEWFGTGFGQSMLDLTLQLFPLADGGLSAAFGYRDDVFDAATVAGIAARFLVLLRDIVRRPDARIGELECLAAGELDKLSAWGTGPGQPVPAVVPLLIKASDAVAVGSLTYAELLSRAEKLAGALREAGVGPGSVVGVHLPRSPHGVIALLATWLAGAAYLALDPALPAARKDLMIVGSGVEVVISDEPLPGVVRVSPSATAPAMTAVQVLPEWLAYVIYTSGSTGTPKAVAVSHGALAARVAWMTGVYALTPDDCVAQVASWGFDTHAEEIYPALVAGARVEVVTESAALPDFLRSAQGRAVTVLDLPTAYWHELVASPEAVRWPDGLRLVILGGEQASAEAVARWGSRTRLVNTYGPTEATIIATACDLVPNAAARPPIGCPIADTVVKVLDPAGNLTPPGVSGELHIGGAGVAQGYLGQPDFPVTEGIRWYATGDRCRWRPDGQLEFLGRLDDQVKVRGHRIEPAEVRAALEAEPGVDQAVVVAHQDRLVGYLVGTATDQAMRAGLARTLPSYLVPDLFVRLEKLPLTNNGKVDIRALPDPAAVVAVQWSEPESDAEQLVAEIWTEVLSVERVGAADDFFALGGHSLLATRVISRLRATLEIDVPVRAVFDYSTLTAFAAHVEVLLTAAVDELSDAEVANLLSYQASSE</sequence>
<dbReference type="InterPro" id="IPR023213">
    <property type="entry name" value="CAT-like_dom_sf"/>
</dbReference>
<evidence type="ECO:0000256" key="2">
    <source>
        <dbReference type="ARBA" id="ARBA00022450"/>
    </source>
</evidence>
<dbReference type="PANTHER" id="PTHR45527">
    <property type="entry name" value="NONRIBOSOMAL PEPTIDE SYNTHETASE"/>
    <property type="match status" value="1"/>
</dbReference>
<dbReference type="InterPro" id="IPR020845">
    <property type="entry name" value="AMP-binding_CS"/>
</dbReference>
<protein>
    <recommendedName>
        <fullName evidence="4">Carrier domain-containing protein</fullName>
    </recommendedName>
</protein>